<evidence type="ECO:0000313" key="3">
    <source>
        <dbReference type="Proteomes" id="UP000315295"/>
    </source>
</evidence>
<comment type="caution">
    <text evidence="2">The sequence shown here is derived from an EMBL/GenBank/DDBJ whole genome shotgun (WGS) entry which is preliminary data.</text>
</comment>
<proteinExistence type="predicted"/>
<reference evidence="2 3" key="1">
    <citation type="journal article" date="2019" name="G3 (Bethesda)">
        <title>Sequencing of a Wild Apple (Malus baccata) Genome Unravels the Differences Between Cultivated and Wild Apple Species Regarding Disease Resistance and Cold Tolerance.</title>
        <authorList>
            <person name="Chen X."/>
        </authorList>
    </citation>
    <scope>NUCLEOTIDE SEQUENCE [LARGE SCALE GENOMIC DNA]</scope>
    <source>
        <strain evidence="3">cv. Shandingzi</strain>
        <tissue evidence="2">Leaves</tissue>
    </source>
</reference>
<feature type="region of interest" description="Disordered" evidence="1">
    <location>
        <begin position="1"/>
        <end position="143"/>
    </location>
</feature>
<sequence>MVQQSENFGLSEVDHKVGDHLGLSKLQSESGRDDRQGEKENTMPLMDMKLGDSSNALETSSKSKMKPALDIEPSTDSIGGRLRQRRRKGNKLSDDELQEAEVEILDNSPALGPRSRLKKKHVLAEPSPDSIGGRLRQRRKVNA</sequence>
<accession>A0A540L3K8</accession>
<evidence type="ECO:0000256" key="1">
    <source>
        <dbReference type="SAM" id="MobiDB-lite"/>
    </source>
</evidence>
<keyword evidence="3" id="KW-1185">Reference proteome</keyword>
<feature type="compositionally biased region" description="Acidic residues" evidence="1">
    <location>
        <begin position="95"/>
        <end position="104"/>
    </location>
</feature>
<protein>
    <submittedName>
        <fullName evidence="2">Uncharacterized protein</fullName>
    </submittedName>
</protein>
<evidence type="ECO:0000313" key="2">
    <source>
        <dbReference type="EMBL" id="TQD81064.1"/>
    </source>
</evidence>
<dbReference type="EMBL" id="VIEB01000782">
    <property type="protein sequence ID" value="TQD81064.1"/>
    <property type="molecule type" value="Genomic_DNA"/>
</dbReference>
<dbReference type="Proteomes" id="UP000315295">
    <property type="component" value="Unassembled WGS sequence"/>
</dbReference>
<organism evidence="2 3">
    <name type="scientific">Malus baccata</name>
    <name type="common">Siberian crab apple</name>
    <name type="synonym">Pyrus baccata</name>
    <dbReference type="NCBI Taxonomy" id="106549"/>
    <lineage>
        <taxon>Eukaryota</taxon>
        <taxon>Viridiplantae</taxon>
        <taxon>Streptophyta</taxon>
        <taxon>Embryophyta</taxon>
        <taxon>Tracheophyta</taxon>
        <taxon>Spermatophyta</taxon>
        <taxon>Magnoliopsida</taxon>
        <taxon>eudicotyledons</taxon>
        <taxon>Gunneridae</taxon>
        <taxon>Pentapetalae</taxon>
        <taxon>rosids</taxon>
        <taxon>fabids</taxon>
        <taxon>Rosales</taxon>
        <taxon>Rosaceae</taxon>
        <taxon>Amygdaloideae</taxon>
        <taxon>Maleae</taxon>
        <taxon>Malus</taxon>
    </lineage>
</organism>
<feature type="compositionally biased region" description="Polar residues" evidence="1">
    <location>
        <begin position="52"/>
        <end position="62"/>
    </location>
</feature>
<gene>
    <name evidence="2" type="ORF">C1H46_033374</name>
</gene>
<name>A0A540L3K8_MALBA</name>
<feature type="compositionally biased region" description="Basic and acidic residues" evidence="1">
    <location>
        <begin position="30"/>
        <end position="41"/>
    </location>
</feature>
<dbReference type="AlphaFoldDB" id="A0A540L3K8"/>
<dbReference type="STRING" id="106549.A0A540L3K8"/>